<dbReference type="Gene3D" id="1.10.10.2840">
    <property type="entry name" value="PucR C-terminal helix-turn-helix domain"/>
    <property type="match status" value="1"/>
</dbReference>
<evidence type="ECO:0000259" key="4">
    <source>
        <dbReference type="Pfam" id="PF17853"/>
    </source>
</evidence>
<dbReference type="Pfam" id="PF14361">
    <property type="entry name" value="RsbRD_N"/>
    <property type="match status" value="1"/>
</dbReference>
<dbReference type="Proteomes" id="UP000550729">
    <property type="component" value="Unassembled WGS sequence"/>
</dbReference>
<name>A0A848KP69_9ACTN</name>
<evidence type="ECO:0000313" key="6">
    <source>
        <dbReference type="Proteomes" id="UP000550729"/>
    </source>
</evidence>
<feature type="domain" description="PucR C-terminal helix-turn-helix" evidence="2">
    <location>
        <begin position="331"/>
        <end position="389"/>
    </location>
</feature>
<keyword evidence="6" id="KW-1185">Reference proteome</keyword>
<dbReference type="InterPro" id="IPR051448">
    <property type="entry name" value="CdaR-like_regulators"/>
</dbReference>
<feature type="domain" description="CdaR GGDEF-like" evidence="4">
    <location>
        <begin position="172"/>
        <end position="283"/>
    </location>
</feature>
<organism evidence="5 6">
    <name type="scientific">Gordonia asplenii</name>
    <dbReference type="NCBI Taxonomy" id="2725283"/>
    <lineage>
        <taxon>Bacteria</taxon>
        <taxon>Bacillati</taxon>
        <taxon>Actinomycetota</taxon>
        <taxon>Actinomycetes</taxon>
        <taxon>Mycobacteriales</taxon>
        <taxon>Gordoniaceae</taxon>
        <taxon>Gordonia</taxon>
    </lineage>
</organism>
<dbReference type="AlphaFoldDB" id="A0A848KP69"/>
<accession>A0A848KP69</accession>
<dbReference type="PANTHER" id="PTHR33744">
    <property type="entry name" value="CARBOHYDRATE DIACID REGULATOR"/>
    <property type="match status" value="1"/>
</dbReference>
<dbReference type="InterPro" id="IPR025736">
    <property type="entry name" value="PucR_C-HTH_dom"/>
</dbReference>
<gene>
    <name evidence="5" type="ORF">HH308_02250</name>
</gene>
<evidence type="ECO:0000259" key="2">
    <source>
        <dbReference type="Pfam" id="PF13556"/>
    </source>
</evidence>
<dbReference type="Pfam" id="PF13556">
    <property type="entry name" value="HTH_30"/>
    <property type="match status" value="1"/>
</dbReference>
<evidence type="ECO:0000256" key="1">
    <source>
        <dbReference type="ARBA" id="ARBA00006754"/>
    </source>
</evidence>
<dbReference type="PANTHER" id="PTHR33744:SF1">
    <property type="entry name" value="DNA-BINDING TRANSCRIPTIONAL ACTIVATOR ADER"/>
    <property type="match status" value="1"/>
</dbReference>
<comment type="similarity">
    <text evidence="1">Belongs to the CdaR family.</text>
</comment>
<evidence type="ECO:0000313" key="5">
    <source>
        <dbReference type="EMBL" id="NMO00032.1"/>
    </source>
</evidence>
<dbReference type="Pfam" id="PF17853">
    <property type="entry name" value="GGDEF_2"/>
    <property type="match status" value="1"/>
</dbReference>
<proteinExistence type="inferred from homology"/>
<feature type="domain" description="RsbT co-antagonist protein RsbRD N-terminal" evidence="3">
    <location>
        <begin position="23"/>
        <end position="155"/>
    </location>
</feature>
<dbReference type="InterPro" id="IPR042070">
    <property type="entry name" value="PucR_C-HTH_sf"/>
</dbReference>
<comment type="caution">
    <text evidence="5">The sequence shown here is derived from an EMBL/GenBank/DDBJ whole genome shotgun (WGS) entry which is preliminary data.</text>
</comment>
<protein>
    <submittedName>
        <fullName evidence="5">PucR family transcriptional regulator</fullName>
    </submittedName>
</protein>
<sequence length="393" mass="41757">MTTAHRTSALAAGLAMELRYNSDALVGDLVEKIVAADRHYADATLLTAEQLRKSCIDNLGAMVDALADRADLRLEPARAAGRLKAELGIPIASLLHAFRLGGRNVWSALVERAVEPADRDLGDLAADLWEIVDTFSDAAVQAYHDTELDLARADEHKHRQLVRTLFDDHSANPGRLLDALRTLGLPESGTFAVVVAAGDDHPTGQRLTSILADVGIQSVWDAGLETTLGLLVLPPTAESASAFDRLTTVFDGRTVDGRVGVSAVFATAHGIAAATAQARLAARGARPGTLVRFGADPLAHLLVSAPDASRVAATSILGPILSLPDAERSDLLAALDVWFRSGGSAATAAEMLYCHRNTVRYRLRKICELTGRDTTDPAQSAELYVALRAVTLI</sequence>
<evidence type="ECO:0000259" key="3">
    <source>
        <dbReference type="Pfam" id="PF14361"/>
    </source>
</evidence>
<dbReference type="InterPro" id="IPR041522">
    <property type="entry name" value="CdaR_GGDEF"/>
</dbReference>
<dbReference type="InterPro" id="IPR025751">
    <property type="entry name" value="RsbRD_N_dom"/>
</dbReference>
<dbReference type="RefSeq" id="WP_170192494.1">
    <property type="nucleotide sequence ID" value="NZ_JABBNB010000001.1"/>
</dbReference>
<reference evidence="5 6" key="1">
    <citation type="submission" date="2020-04" db="EMBL/GenBank/DDBJ databases">
        <title>Gordonia sp. nov. TBRC 11910.</title>
        <authorList>
            <person name="Suriyachadkun C."/>
        </authorList>
    </citation>
    <scope>NUCLEOTIDE SEQUENCE [LARGE SCALE GENOMIC DNA]</scope>
    <source>
        <strain evidence="5 6">TBRC 11910</strain>
    </source>
</reference>
<dbReference type="EMBL" id="JABBNB010000001">
    <property type="protein sequence ID" value="NMO00032.1"/>
    <property type="molecule type" value="Genomic_DNA"/>
</dbReference>